<comment type="similarity">
    <text evidence="1">Belongs to the UPF0162 family.</text>
</comment>
<proteinExistence type="inferred from homology"/>
<dbReference type="Proteomes" id="UP001164748">
    <property type="component" value="Chromosome"/>
</dbReference>
<sequence>MMPLTDQQLDALTLAEGAATLNHAIDPSVDVHQVKASLDRLADEAEHQLGAEPDMALRLDGLCRLFYHQWQFKGDIEQYFSSDNVFINKVLERKTGIPASLGAVFLYLCERLSLPVKPMAFPSQLVLRIDELEDAPVFINPFNGERVNERILRGWLKGSQGPLAELEASHLQPSDNPTIIGRWLTVAKSALLREEKYAMALRCSELALTFSPDDPYEIRDRGYIFQQLDCDRVAATDYEYFIEQCPDDPAAELLKMQVKALNEEQPTLH</sequence>
<dbReference type="AlphaFoldDB" id="A0AA47LRI2"/>
<evidence type="ECO:0000256" key="1">
    <source>
        <dbReference type="ARBA" id="ARBA00007100"/>
    </source>
</evidence>
<feature type="domain" description="Protein SirB1 N-terminal" evidence="2">
    <location>
        <begin position="33"/>
        <end position="184"/>
    </location>
</feature>
<evidence type="ECO:0000313" key="3">
    <source>
        <dbReference type="EMBL" id="WBA09348.1"/>
    </source>
</evidence>
<dbReference type="EMBL" id="CP114588">
    <property type="protein sequence ID" value="WBA09348.1"/>
    <property type="molecule type" value="Genomic_DNA"/>
</dbReference>
<evidence type="ECO:0000259" key="2">
    <source>
        <dbReference type="Pfam" id="PF13369"/>
    </source>
</evidence>
<dbReference type="Pfam" id="PF13371">
    <property type="entry name" value="TPR_9"/>
    <property type="match status" value="1"/>
</dbReference>
<dbReference type="SUPFAM" id="SSF48452">
    <property type="entry name" value="TPR-like"/>
    <property type="match status" value="1"/>
</dbReference>
<organism evidence="3 4">
    <name type="scientific">Salinivibrio kushneri</name>
    <dbReference type="NCBI Taxonomy" id="1908198"/>
    <lineage>
        <taxon>Bacteria</taxon>
        <taxon>Pseudomonadati</taxon>
        <taxon>Pseudomonadota</taxon>
        <taxon>Gammaproteobacteria</taxon>
        <taxon>Vibrionales</taxon>
        <taxon>Vibrionaceae</taxon>
        <taxon>Salinivibrio</taxon>
    </lineage>
</organism>
<dbReference type="Pfam" id="PF13369">
    <property type="entry name" value="Transglut_core2"/>
    <property type="match status" value="1"/>
</dbReference>
<reference evidence="3" key="1">
    <citation type="submission" date="2022-09" db="EMBL/GenBank/DDBJ databases">
        <authorList>
            <person name="Li Z.-J."/>
        </authorList>
    </citation>
    <scope>NUCLEOTIDE SEQUENCE</scope>
    <source>
        <strain evidence="3">TGB11</strain>
    </source>
</reference>
<dbReference type="Gene3D" id="1.25.40.10">
    <property type="entry name" value="Tetratricopeptide repeat domain"/>
    <property type="match status" value="1"/>
</dbReference>
<dbReference type="InterPro" id="IPR011990">
    <property type="entry name" value="TPR-like_helical_dom_sf"/>
</dbReference>
<protein>
    <submittedName>
        <fullName evidence="3">Tetratricopeptide repeat protein</fullName>
    </submittedName>
</protein>
<dbReference type="PANTHER" id="PTHR31350">
    <property type="entry name" value="SI:DKEY-261L7.2"/>
    <property type="match status" value="1"/>
</dbReference>
<dbReference type="RefSeq" id="WP_269579543.1">
    <property type="nucleotide sequence ID" value="NZ_CP114588.1"/>
</dbReference>
<name>A0AA47LRI2_9GAMM</name>
<evidence type="ECO:0000313" key="4">
    <source>
        <dbReference type="Proteomes" id="UP001164748"/>
    </source>
</evidence>
<accession>A0AA47LRI2</accession>
<gene>
    <name evidence="3" type="ORF">N8M53_03825</name>
</gene>
<dbReference type="PANTHER" id="PTHR31350:SF21">
    <property type="entry name" value="F-BOX ONLY PROTEIN 21"/>
    <property type="match status" value="1"/>
</dbReference>
<dbReference type="InterPro" id="IPR032698">
    <property type="entry name" value="SirB1_N"/>
</dbReference>